<dbReference type="AlphaFoldDB" id="A0A9W7CMF4"/>
<dbReference type="InterPro" id="IPR037282">
    <property type="entry name" value="CapZ_alpha/beta"/>
</dbReference>
<dbReference type="Gene3D" id="3.90.1150.210">
    <property type="entry name" value="F-actin capping protein, beta subunit"/>
    <property type="match status" value="1"/>
</dbReference>
<dbReference type="GO" id="GO:0051015">
    <property type="term" value="F:actin filament binding"/>
    <property type="evidence" value="ECO:0007669"/>
    <property type="project" value="TreeGrafter"/>
</dbReference>
<dbReference type="SUPFAM" id="SSF90096">
    <property type="entry name" value="Subunits of heterodimeric actin filament capping protein Capz"/>
    <property type="match status" value="1"/>
</dbReference>
<evidence type="ECO:0000256" key="3">
    <source>
        <dbReference type="ARBA" id="ARBA00014038"/>
    </source>
</evidence>
<keyword evidence="5" id="KW-0689">Ribosomal protein</keyword>
<dbReference type="EMBL" id="BRXZ01000268">
    <property type="protein sequence ID" value="GMI08548.1"/>
    <property type="molecule type" value="Genomic_DNA"/>
</dbReference>
<dbReference type="Proteomes" id="UP001165082">
    <property type="component" value="Unassembled WGS sequence"/>
</dbReference>
<dbReference type="GO" id="GO:0030863">
    <property type="term" value="C:cortical cytoskeleton"/>
    <property type="evidence" value="ECO:0007669"/>
    <property type="project" value="TreeGrafter"/>
</dbReference>
<dbReference type="InterPro" id="IPR042276">
    <property type="entry name" value="CapZ_alpha/beta_2"/>
</dbReference>
<dbReference type="InterPro" id="IPR018263">
    <property type="entry name" value="Ribosomal_eL32_CS"/>
</dbReference>
<reference evidence="8" key="1">
    <citation type="submission" date="2022-07" db="EMBL/GenBank/DDBJ databases">
        <title>Genome analysis of Parmales, a sister group of diatoms, reveals the evolutionary specialization of diatoms from phago-mixotrophs to photoautotrophs.</title>
        <authorList>
            <person name="Ban H."/>
            <person name="Sato S."/>
            <person name="Yoshikawa S."/>
            <person name="Kazumasa Y."/>
            <person name="Nakamura Y."/>
            <person name="Ichinomiya M."/>
            <person name="Saitoh K."/>
            <person name="Sato N."/>
            <person name="Blanc-Mathieu R."/>
            <person name="Endo H."/>
            <person name="Kuwata A."/>
            <person name="Ogata H."/>
        </authorList>
    </citation>
    <scope>NUCLEOTIDE SEQUENCE</scope>
</reference>
<evidence type="ECO:0000313" key="8">
    <source>
        <dbReference type="EMBL" id="GMI08548.1"/>
    </source>
</evidence>
<organism evidence="8 9">
    <name type="scientific">Triparma retinervis</name>
    <dbReference type="NCBI Taxonomy" id="2557542"/>
    <lineage>
        <taxon>Eukaryota</taxon>
        <taxon>Sar</taxon>
        <taxon>Stramenopiles</taxon>
        <taxon>Ochrophyta</taxon>
        <taxon>Bolidophyceae</taxon>
        <taxon>Parmales</taxon>
        <taxon>Triparmaceae</taxon>
        <taxon>Triparma</taxon>
    </lineage>
</organism>
<evidence type="ECO:0000256" key="1">
    <source>
        <dbReference type="ARBA" id="ARBA00008431"/>
    </source>
</evidence>
<dbReference type="GO" id="GO:0006412">
    <property type="term" value="P:translation"/>
    <property type="evidence" value="ECO:0007669"/>
    <property type="project" value="InterPro"/>
</dbReference>
<dbReference type="InterPro" id="IPR001515">
    <property type="entry name" value="Ribosomal_eL32"/>
</dbReference>
<dbReference type="InterPro" id="IPR036351">
    <property type="entry name" value="Ribosomal_eL32_sf"/>
</dbReference>
<dbReference type="SMART" id="SM01393">
    <property type="entry name" value="Ribosomal_L32e"/>
    <property type="match status" value="1"/>
</dbReference>
<dbReference type="Gene3D" id="3.30.1140.60">
    <property type="entry name" value="F-actin capping protein, alpha subunit"/>
    <property type="match status" value="1"/>
</dbReference>
<evidence type="ECO:0000256" key="4">
    <source>
        <dbReference type="ARBA" id="ARBA00022467"/>
    </source>
</evidence>
<comment type="similarity">
    <text evidence="2">Belongs to the F-actin-capping protein alpha subunit family.</text>
</comment>
<gene>
    <name evidence="8" type="ORF">TrRE_jg5770</name>
</gene>
<name>A0A9W7CMF4_9STRA</name>
<dbReference type="GO" id="GO:0005840">
    <property type="term" value="C:ribosome"/>
    <property type="evidence" value="ECO:0007669"/>
    <property type="project" value="UniProtKB-KW"/>
</dbReference>
<dbReference type="PRINTS" id="PR00191">
    <property type="entry name" value="FACTINCAPA"/>
</dbReference>
<dbReference type="InterPro" id="IPR042489">
    <property type="entry name" value="CapZ_alpha_1"/>
</dbReference>
<proteinExistence type="inferred from homology"/>
<comment type="similarity">
    <text evidence="1">Belongs to the eukaryotic ribosomal protein eL32 family.</text>
</comment>
<evidence type="ECO:0000256" key="7">
    <source>
        <dbReference type="ARBA" id="ARBA00023274"/>
    </source>
</evidence>
<dbReference type="Pfam" id="PF01655">
    <property type="entry name" value="Ribosomal_L32e"/>
    <property type="match status" value="1"/>
</dbReference>
<dbReference type="PANTHER" id="PTHR10653">
    <property type="entry name" value="F-ACTIN-CAPPING PROTEIN SUBUNIT ALPHA"/>
    <property type="match status" value="1"/>
</dbReference>
<evidence type="ECO:0000256" key="2">
    <source>
        <dbReference type="ARBA" id="ARBA00010479"/>
    </source>
</evidence>
<dbReference type="InterPro" id="IPR002189">
    <property type="entry name" value="CapZ_alpha"/>
</dbReference>
<dbReference type="GO" id="GO:0051016">
    <property type="term" value="P:barbed-end actin filament capping"/>
    <property type="evidence" value="ECO:0007669"/>
    <property type="project" value="InterPro"/>
</dbReference>
<evidence type="ECO:0000256" key="6">
    <source>
        <dbReference type="ARBA" id="ARBA00023203"/>
    </source>
</evidence>
<dbReference type="CDD" id="cd00513">
    <property type="entry name" value="Ribosomal_L32_L32e"/>
    <property type="match status" value="1"/>
</dbReference>
<keyword evidence="6" id="KW-0009">Actin-binding</keyword>
<dbReference type="GO" id="GO:0008290">
    <property type="term" value="C:F-actin capping protein complex"/>
    <property type="evidence" value="ECO:0007669"/>
    <property type="project" value="InterPro"/>
</dbReference>
<keyword evidence="7" id="KW-0687">Ribonucleoprotein</keyword>
<dbReference type="PANTHER" id="PTHR10653:SF0">
    <property type="entry name" value="F-ACTIN-CAPPING PROTEIN SUBUNIT ALPHA"/>
    <property type="match status" value="1"/>
</dbReference>
<dbReference type="Pfam" id="PF01267">
    <property type="entry name" value="F-actin_cap_A"/>
    <property type="match status" value="1"/>
</dbReference>
<protein>
    <recommendedName>
        <fullName evidence="3">F-actin-capping protein subunit alpha</fullName>
    </recommendedName>
</protein>
<comment type="caution">
    <text evidence="8">The sequence shown here is derived from an EMBL/GenBank/DDBJ whole genome shotgun (WGS) entry which is preliminary data.</text>
</comment>
<keyword evidence="4" id="KW-0117">Actin capping</keyword>
<dbReference type="GO" id="GO:0030036">
    <property type="term" value="P:actin cytoskeleton organization"/>
    <property type="evidence" value="ECO:0007669"/>
    <property type="project" value="TreeGrafter"/>
</dbReference>
<dbReference type="OrthoDB" id="340550at2759"/>
<keyword evidence="9" id="KW-1185">Reference proteome</keyword>
<dbReference type="SUPFAM" id="SSF52042">
    <property type="entry name" value="Ribosomal protein L32e"/>
    <property type="match status" value="1"/>
</dbReference>
<sequence length="401" mass="45040">MAPKVTPLNKKTVVKKRTKKFARHQSDLFMRISKSSWRKPKGIDGRVQRRFKGAIPMPNVGYGSDKKTRNVLPNGFRKVVVSNVDELEMLLMHNRKYCGEIAHNVSSKNRKLIVERAEQLGEYEEVSNEEKLRIAQHFLLSAPPGQFSDLLADVTKLLPKELISPEMLTGIKRAYDVKHSALVEVDGDKDKVIVICKEAEMDATKYIDSHAKKIVKVDHVGQTATTVTDKPLPPNAFDGSVEDKRVAALAGLDEYLKNHFSEGRAACGAFSKGGKVTLVISGDKVNLKNYWSGSWTSTWELDGDNNISGTTKIRAHYFEEGNVQLHTTKEFPSAKLTGDLKAAVAEHINKCEQSLHLALGAMYQNMSEETLKAMRRVMPITRSKMEWNMQAHKMVKQLHTK</sequence>
<dbReference type="GO" id="GO:1990904">
    <property type="term" value="C:ribonucleoprotein complex"/>
    <property type="evidence" value="ECO:0007669"/>
    <property type="project" value="UniProtKB-KW"/>
</dbReference>
<accession>A0A9W7CMF4</accession>
<dbReference type="InterPro" id="IPR017865">
    <property type="entry name" value="F-actin_cap_asu_CS"/>
</dbReference>
<evidence type="ECO:0000256" key="5">
    <source>
        <dbReference type="ARBA" id="ARBA00022980"/>
    </source>
</evidence>
<evidence type="ECO:0000313" key="9">
    <source>
        <dbReference type="Proteomes" id="UP001165082"/>
    </source>
</evidence>
<dbReference type="GO" id="GO:0003735">
    <property type="term" value="F:structural constituent of ribosome"/>
    <property type="evidence" value="ECO:0007669"/>
    <property type="project" value="InterPro"/>
</dbReference>
<dbReference type="PROSITE" id="PS00580">
    <property type="entry name" value="RIBOSOMAL_L32E"/>
    <property type="match status" value="1"/>
</dbReference>
<dbReference type="PROSITE" id="PS00748">
    <property type="entry name" value="F_ACTIN_CAPPING_A_1"/>
    <property type="match status" value="1"/>
</dbReference>